<dbReference type="EMBL" id="LWMV01000115">
    <property type="protein sequence ID" value="KZX14144.1"/>
    <property type="molecule type" value="Genomic_DNA"/>
</dbReference>
<keyword evidence="1" id="KW-0812">Transmembrane</keyword>
<protein>
    <submittedName>
        <fullName evidence="2">Putative monovalent cation/H+ antiporter subunit B</fullName>
    </submittedName>
</protein>
<dbReference type="Proteomes" id="UP000077245">
    <property type="component" value="Unassembled WGS sequence"/>
</dbReference>
<dbReference type="PATRIC" id="fig|49547.3.peg.650"/>
<evidence type="ECO:0000313" key="3">
    <source>
        <dbReference type="Proteomes" id="UP000077245"/>
    </source>
</evidence>
<keyword evidence="1" id="KW-1133">Transmembrane helix</keyword>
<dbReference type="OrthoDB" id="371891at2157"/>
<proteinExistence type="predicted"/>
<dbReference type="STRING" id="49547.MBCUR_06200"/>
<gene>
    <name evidence="2" type="ORF">MBCUR_06200</name>
</gene>
<feature type="transmembrane region" description="Helical" evidence="1">
    <location>
        <begin position="69"/>
        <end position="88"/>
    </location>
</feature>
<dbReference type="RefSeq" id="WP_067090049.1">
    <property type="nucleotide sequence ID" value="NZ_LWMV01000115.1"/>
</dbReference>
<accession>A0A166C5B4</accession>
<evidence type="ECO:0000313" key="2">
    <source>
        <dbReference type="EMBL" id="KZX14144.1"/>
    </source>
</evidence>
<name>A0A166C5B4_9EURY</name>
<evidence type="ECO:0000256" key="1">
    <source>
        <dbReference type="SAM" id="Phobius"/>
    </source>
</evidence>
<keyword evidence="3" id="KW-1185">Reference proteome</keyword>
<feature type="transmembrane region" description="Helical" evidence="1">
    <location>
        <begin position="6"/>
        <end position="26"/>
    </location>
</feature>
<sequence>MNYGLRELILSVSIFLFSVTLIDGIFKLKDLIQPGISEIYNSLGTQIAPNMVALIVFDWRGYDTLGEALILVTAVVVVLLIFGRGMAISDKKTRDEEKNS</sequence>
<organism evidence="2 3">
    <name type="scientific">Methanobrevibacter curvatus</name>
    <dbReference type="NCBI Taxonomy" id="49547"/>
    <lineage>
        <taxon>Archaea</taxon>
        <taxon>Methanobacteriati</taxon>
        <taxon>Methanobacteriota</taxon>
        <taxon>Methanomada group</taxon>
        <taxon>Methanobacteria</taxon>
        <taxon>Methanobacteriales</taxon>
        <taxon>Methanobacteriaceae</taxon>
        <taxon>Methanobrevibacter</taxon>
    </lineage>
</organism>
<comment type="caution">
    <text evidence="2">The sequence shown here is derived from an EMBL/GenBank/DDBJ whole genome shotgun (WGS) entry which is preliminary data.</text>
</comment>
<reference evidence="2 3" key="1">
    <citation type="submission" date="2016-04" db="EMBL/GenBank/DDBJ databases">
        <title>Genome sequence of Methanobrevibacter curvatus DSM 11111.</title>
        <authorList>
            <person name="Poehlein A."/>
            <person name="Seedorf H."/>
            <person name="Daniel R."/>
        </authorList>
    </citation>
    <scope>NUCLEOTIDE SEQUENCE [LARGE SCALE GENOMIC DNA]</scope>
    <source>
        <strain evidence="2 3">DSM 11111</strain>
    </source>
</reference>
<keyword evidence="1" id="KW-0472">Membrane</keyword>
<dbReference type="AlphaFoldDB" id="A0A166C5B4"/>